<gene>
    <name evidence="2" type="ORF">E2C01_067586</name>
</gene>
<evidence type="ECO:0000313" key="3">
    <source>
        <dbReference type="Proteomes" id="UP000324222"/>
    </source>
</evidence>
<dbReference type="EMBL" id="VSRR010036452">
    <property type="protein sequence ID" value="MPC73263.1"/>
    <property type="molecule type" value="Genomic_DNA"/>
</dbReference>
<dbReference type="AlphaFoldDB" id="A0A5B7HT18"/>
<keyword evidence="3" id="KW-1185">Reference proteome</keyword>
<feature type="region of interest" description="Disordered" evidence="1">
    <location>
        <begin position="69"/>
        <end position="95"/>
    </location>
</feature>
<proteinExistence type="predicted"/>
<comment type="caution">
    <text evidence="2">The sequence shown here is derived from an EMBL/GenBank/DDBJ whole genome shotgun (WGS) entry which is preliminary data.</text>
</comment>
<evidence type="ECO:0000256" key="1">
    <source>
        <dbReference type="SAM" id="MobiDB-lite"/>
    </source>
</evidence>
<reference evidence="2 3" key="1">
    <citation type="submission" date="2019-05" db="EMBL/GenBank/DDBJ databases">
        <title>Another draft genome of Portunus trituberculatus and its Hox gene families provides insights of decapod evolution.</title>
        <authorList>
            <person name="Jeong J.-H."/>
            <person name="Song I."/>
            <person name="Kim S."/>
            <person name="Choi T."/>
            <person name="Kim D."/>
            <person name="Ryu S."/>
            <person name="Kim W."/>
        </authorList>
    </citation>
    <scope>NUCLEOTIDE SEQUENCE [LARGE SCALE GENOMIC DNA]</scope>
    <source>
        <tissue evidence="2">Muscle</tissue>
    </source>
</reference>
<sequence>MTIQPFSITQTLLVWLTKEGDAERGGHTHNAVFTTHSPAPTSIHSLQCCCRQAPTGTGEQTTSLARSTLAMRSVTARTPGPKGSPCSGGPRDQNR</sequence>
<organism evidence="2 3">
    <name type="scientific">Portunus trituberculatus</name>
    <name type="common">Swimming crab</name>
    <name type="synonym">Neptunus trituberculatus</name>
    <dbReference type="NCBI Taxonomy" id="210409"/>
    <lineage>
        <taxon>Eukaryota</taxon>
        <taxon>Metazoa</taxon>
        <taxon>Ecdysozoa</taxon>
        <taxon>Arthropoda</taxon>
        <taxon>Crustacea</taxon>
        <taxon>Multicrustacea</taxon>
        <taxon>Malacostraca</taxon>
        <taxon>Eumalacostraca</taxon>
        <taxon>Eucarida</taxon>
        <taxon>Decapoda</taxon>
        <taxon>Pleocyemata</taxon>
        <taxon>Brachyura</taxon>
        <taxon>Eubrachyura</taxon>
        <taxon>Portunoidea</taxon>
        <taxon>Portunidae</taxon>
        <taxon>Portuninae</taxon>
        <taxon>Portunus</taxon>
    </lineage>
</organism>
<dbReference type="Proteomes" id="UP000324222">
    <property type="component" value="Unassembled WGS sequence"/>
</dbReference>
<accession>A0A5B7HT18</accession>
<name>A0A5B7HT18_PORTR</name>
<protein>
    <submittedName>
        <fullName evidence="2">Uncharacterized protein</fullName>
    </submittedName>
</protein>
<feature type="compositionally biased region" description="Low complexity" evidence="1">
    <location>
        <begin position="79"/>
        <end position="95"/>
    </location>
</feature>
<evidence type="ECO:0000313" key="2">
    <source>
        <dbReference type="EMBL" id="MPC73263.1"/>
    </source>
</evidence>